<keyword evidence="9 10" id="KW-0413">Isomerase</keyword>
<evidence type="ECO:0000313" key="12">
    <source>
        <dbReference type="EMBL" id="GFP29946.1"/>
    </source>
</evidence>
<name>A0A6V8Q835_9ACTN</name>
<evidence type="ECO:0000256" key="1">
    <source>
        <dbReference type="ARBA" id="ARBA00001164"/>
    </source>
</evidence>
<evidence type="ECO:0000256" key="3">
    <source>
        <dbReference type="ARBA" id="ARBA00007571"/>
    </source>
</evidence>
<dbReference type="InterPro" id="IPR011060">
    <property type="entry name" value="RibuloseP-bd_barrel"/>
</dbReference>
<evidence type="ECO:0000256" key="9">
    <source>
        <dbReference type="ARBA" id="ARBA00023235"/>
    </source>
</evidence>
<accession>A0A6V8Q835</accession>
<dbReference type="EMBL" id="BLRZ01000032">
    <property type="protein sequence ID" value="GFP29946.1"/>
    <property type="molecule type" value="Genomic_DNA"/>
</dbReference>
<evidence type="ECO:0000256" key="4">
    <source>
        <dbReference type="ARBA" id="ARBA00012572"/>
    </source>
</evidence>
<dbReference type="InterPro" id="IPR044643">
    <property type="entry name" value="TrpF_fam"/>
</dbReference>
<comment type="caution">
    <text evidence="12">The sequence shown here is derived from an EMBL/GenBank/DDBJ whole genome shotgun (WGS) entry which is preliminary data.</text>
</comment>
<dbReference type="InterPro" id="IPR001240">
    <property type="entry name" value="PRAI_dom"/>
</dbReference>
<dbReference type="PANTHER" id="PTHR42894:SF1">
    <property type="entry name" value="N-(5'-PHOSPHORIBOSYL)ANTHRANILATE ISOMERASE"/>
    <property type="match status" value="1"/>
</dbReference>
<dbReference type="EMBL" id="BLSC01000034">
    <property type="protein sequence ID" value="GFP36954.1"/>
    <property type="molecule type" value="Genomic_DNA"/>
</dbReference>
<keyword evidence="8 10" id="KW-0057">Aromatic amino acid biosynthesis</keyword>
<evidence type="ECO:0000313" key="17">
    <source>
        <dbReference type="Proteomes" id="UP000588083"/>
    </source>
</evidence>
<dbReference type="Proteomes" id="UP000588083">
    <property type="component" value="Unassembled WGS sequence"/>
</dbReference>
<dbReference type="CDD" id="cd00405">
    <property type="entry name" value="PRAI"/>
    <property type="match status" value="1"/>
</dbReference>
<dbReference type="Proteomes" id="UP000561271">
    <property type="component" value="Unassembled WGS sequence"/>
</dbReference>
<evidence type="ECO:0000256" key="2">
    <source>
        <dbReference type="ARBA" id="ARBA00004664"/>
    </source>
</evidence>
<evidence type="ECO:0000256" key="5">
    <source>
        <dbReference type="ARBA" id="ARBA00022272"/>
    </source>
</evidence>
<dbReference type="EMBL" id="BLSD01000020">
    <property type="protein sequence ID" value="GFP38889.1"/>
    <property type="molecule type" value="Genomic_DNA"/>
</dbReference>
<reference evidence="15 16" key="1">
    <citation type="journal article" date="2020" name="Front. Microbiol.">
        <title>Single-cell genomics of novel Actinobacteria with the Wood-Ljungdahl pathway discovered in a serpentinizing system.</title>
        <authorList>
            <person name="Merino N."/>
            <person name="Kawai M."/>
            <person name="Boyd E.S."/>
            <person name="Colman D.R."/>
            <person name="McGlynn S.E."/>
            <person name="Nealson K.H."/>
            <person name="Kurokawa K."/>
            <person name="Hongoh Y."/>
        </authorList>
    </citation>
    <scope>NUCLEOTIDE SEQUENCE [LARGE SCALE GENOMIC DNA]</scope>
    <source>
        <strain evidence="12 17">S34</strain>
        <strain evidence="13 15">S44</strain>
        <strain evidence="14 16">S47</strain>
    </source>
</reference>
<dbReference type="EC" id="5.3.1.24" evidence="4 10"/>
<dbReference type="NCBIfam" id="NF002298">
    <property type="entry name" value="PRK01222.1-4"/>
    <property type="match status" value="1"/>
</dbReference>
<gene>
    <name evidence="10" type="primary">trpF</name>
    <name evidence="12" type="ORF">HKBW3S34_00866</name>
    <name evidence="13" type="ORF">HKBW3S44_00635</name>
    <name evidence="14" type="ORF">HKBW3S47_00589</name>
</gene>
<dbReference type="UniPathway" id="UPA00035">
    <property type="reaction ID" value="UER00042"/>
</dbReference>
<dbReference type="PANTHER" id="PTHR42894">
    <property type="entry name" value="N-(5'-PHOSPHORIBOSYL)ANTHRANILATE ISOMERASE"/>
    <property type="match status" value="1"/>
</dbReference>
<dbReference type="GO" id="GO:0004640">
    <property type="term" value="F:phosphoribosylanthranilate isomerase activity"/>
    <property type="evidence" value="ECO:0007669"/>
    <property type="project" value="UniProtKB-UniRule"/>
</dbReference>
<dbReference type="HAMAP" id="MF_00135">
    <property type="entry name" value="PRAI"/>
    <property type="match status" value="1"/>
</dbReference>
<evidence type="ECO:0000256" key="8">
    <source>
        <dbReference type="ARBA" id="ARBA00023141"/>
    </source>
</evidence>
<protein>
    <recommendedName>
        <fullName evidence="5 10">N-(5'-phosphoribosyl)anthranilate isomerase</fullName>
        <shortName evidence="10">PRAI</shortName>
        <ecNumber evidence="4 10">5.3.1.24</ecNumber>
    </recommendedName>
</protein>
<evidence type="ECO:0000259" key="11">
    <source>
        <dbReference type="Pfam" id="PF00697"/>
    </source>
</evidence>
<evidence type="ECO:0000256" key="7">
    <source>
        <dbReference type="ARBA" id="ARBA00022822"/>
    </source>
</evidence>
<evidence type="ECO:0000256" key="6">
    <source>
        <dbReference type="ARBA" id="ARBA00022605"/>
    </source>
</evidence>
<evidence type="ECO:0000313" key="15">
    <source>
        <dbReference type="Proteomes" id="UP000561271"/>
    </source>
</evidence>
<dbReference type="GO" id="GO:0000162">
    <property type="term" value="P:L-tryptophan biosynthetic process"/>
    <property type="evidence" value="ECO:0007669"/>
    <property type="project" value="UniProtKB-UniRule"/>
</dbReference>
<sequence length="234" mass="26438">MVDKLSFRTSRTRIKICGITNSDDALLAQELGADAVGFIFFARSPRAVLPLRAVEIIAQLAPFVSKVGVFVDEEEDTVLEVAARCGLDTLQLHSQKSLSYCSDLSSRGFKIIKAIRIGENSEEKLTYLLKHYQNVDAFLFDTYHPQKKGGTGLPFDWRLAEGLVTDRPVILSGGLNEENVLEAIMRLRPYAVDVSSGLERQPGKKDEQKMRQFFEQVRKADQKLREESREKMVR</sequence>
<evidence type="ECO:0000313" key="14">
    <source>
        <dbReference type="EMBL" id="GFP38889.1"/>
    </source>
</evidence>
<keyword evidence="7 10" id="KW-0822">Tryptophan biosynthesis</keyword>
<dbReference type="Pfam" id="PF00697">
    <property type="entry name" value="PRAI"/>
    <property type="match status" value="1"/>
</dbReference>
<evidence type="ECO:0000313" key="13">
    <source>
        <dbReference type="EMBL" id="GFP36954.1"/>
    </source>
</evidence>
<comment type="similarity">
    <text evidence="3 10">Belongs to the TrpF family.</text>
</comment>
<dbReference type="AlphaFoldDB" id="A0A6V8Q835"/>
<organism evidence="12 17">
    <name type="scientific">Candidatus Hakubella thermalkaliphila</name>
    <dbReference type="NCBI Taxonomy" id="2754717"/>
    <lineage>
        <taxon>Bacteria</taxon>
        <taxon>Bacillati</taxon>
        <taxon>Actinomycetota</taxon>
        <taxon>Actinomycetota incertae sedis</taxon>
        <taxon>Candidatus Hakubellales</taxon>
        <taxon>Candidatus Hakubellaceae</taxon>
        <taxon>Candidatus Hakubella</taxon>
    </lineage>
</organism>
<dbReference type="Gene3D" id="3.20.20.70">
    <property type="entry name" value="Aldolase class I"/>
    <property type="match status" value="1"/>
</dbReference>
<dbReference type="FunFam" id="3.20.20.70:FF:000075">
    <property type="entry name" value="Tryptophan biosynthesis protein TRP1"/>
    <property type="match status" value="1"/>
</dbReference>
<keyword evidence="17" id="KW-1185">Reference proteome</keyword>
<evidence type="ECO:0000256" key="10">
    <source>
        <dbReference type="HAMAP-Rule" id="MF_00135"/>
    </source>
</evidence>
<feature type="domain" description="N-(5'phosphoribosyl) anthranilate isomerase (PRAI)" evidence="11">
    <location>
        <begin position="14"/>
        <end position="215"/>
    </location>
</feature>
<proteinExistence type="inferred from homology"/>
<keyword evidence="6 10" id="KW-0028">Amino-acid biosynthesis</keyword>
<dbReference type="Proteomes" id="UP000569018">
    <property type="component" value="Unassembled WGS sequence"/>
</dbReference>
<evidence type="ECO:0000313" key="16">
    <source>
        <dbReference type="Proteomes" id="UP000569018"/>
    </source>
</evidence>
<comment type="pathway">
    <text evidence="2 10">Amino-acid biosynthesis; L-tryptophan biosynthesis; L-tryptophan from chorismate: step 3/5.</text>
</comment>
<comment type="catalytic activity">
    <reaction evidence="1 10">
        <text>N-(5-phospho-beta-D-ribosyl)anthranilate = 1-(2-carboxyphenylamino)-1-deoxy-D-ribulose 5-phosphate</text>
        <dbReference type="Rhea" id="RHEA:21540"/>
        <dbReference type="ChEBI" id="CHEBI:18277"/>
        <dbReference type="ChEBI" id="CHEBI:58613"/>
        <dbReference type="EC" id="5.3.1.24"/>
    </reaction>
</comment>
<dbReference type="InterPro" id="IPR013785">
    <property type="entry name" value="Aldolase_TIM"/>
</dbReference>
<dbReference type="SUPFAM" id="SSF51366">
    <property type="entry name" value="Ribulose-phoshate binding barrel"/>
    <property type="match status" value="1"/>
</dbReference>